<proteinExistence type="predicted"/>
<sequence>MSARVPIGLCRLPAATNHHQLGGLKQQKCVPHSPAGQKSDQGVGGATPPPEALGEPLPRLLHLRVAPGTHRLLATSLKPLPLSSRCFLPHVSGSFLTLMKILVIEFRAQPNSECSHPEILTFLTSTKTPIPIRPHSVVPGGHVFCDRSTIQP</sequence>
<comment type="caution">
    <text evidence="2">The sequence shown here is derived from an EMBL/GenBank/DDBJ whole genome shotgun (WGS) entry which is preliminary data.</text>
</comment>
<evidence type="ECO:0000313" key="2">
    <source>
        <dbReference type="EMBL" id="KAF6322469.1"/>
    </source>
</evidence>
<organism evidence="2 3">
    <name type="scientific">Pipistrellus kuhlii</name>
    <name type="common">Kuhl's pipistrelle</name>
    <dbReference type="NCBI Taxonomy" id="59472"/>
    <lineage>
        <taxon>Eukaryota</taxon>
        <taxon>Metazoa</taxon>
        <taxon>Chordata</taxon>
        <taxon>Craniata</taxon>
        <taxon>Vertebrata</taxon>
        <taxon>Euteleostomi</taxon>
        <taxon>Mammalia</taxon>
        <taxon>Eutheria</taxon>
        <taxon>Laurasiatheria</taxon>
        <taxon>Chiroptera</taxon>
        <taxon>Yangochiroptera</taxon>
        <taxon>Vespertilionidae</taxon>
        <taxon>Pipistrellus</taxon>
    </lineage>
</organism>
<gene>
    <name evidence="2" type="ORF">mPipKuh1_008470</name>
</gene>
<keyword evidence="3" id="KW-1185">Reference proteome</keyword>
<dbReference type="Proteomes" id="UP000558488">
    <property type="component" value="Unassembled WGS sequence"/>
</dbReference>
<accession>A0A7J7VBF7</accession>
<feature type="region of interest" description="Disordered" evidence="1">
    <location>
        <begin position="26"/>
        <end position="56"/>
    </location>
</feature>
<name>A0A7J7VBF7_PIPKU</name>
<dbReference type="EMBL" id="JACAGB010000015">
    <property type="protein sequence ID" value="KAF6322469.1"/>
    <property type="molecule type" value="Genomic_DNA"/>
</dbReference>
<evidence type="ECO:0000256" key="1">
    <source>
        <dbReference type="SAM" id="MobiDB-lite"/>
    </source>
</evidence>
<evidence type="ECO:0000313" key="3">
    <source>
        <dbReference type="Proteomes" id="UP000558488"/>
    </source>
</evidence>
<dbReference type="AlphaFoldDB" id="A0A7J7VBF7"/>
<reference evidence="2 3" key="1">
    <citation type="journal article" date="2020" name="Nature">
        <title>Six reference-quality genomes reveal evolution of bat adaptations.</title>
        <authorList>
            <person name="Jebb D."/>
            <person name="Huang Z."/>
            <person name="Pippel M."/>
            <person name="Hughes G.M."/>
            <person name="Lavrichenko K."/>
            <person name="Devanna P."/>
            <person name="Winkler S."/>
            <person name="Jermiin L.S."/>
            <person name="Skirmuntt E.C."/>
            <person name="Katzourakis A."/>
            <person name="Burkitt-Gray L."/>
            <person name="Ray D.A."/>
            <person name="Sullivan K.A.M."/>
            <person name="Roscito J.G."/>
            <person name="Kirilenko B.M."/>
            <person name="Davalos L.M."/>
            <person name="Corthals A.P."/>
            <person name="Power M.L."/>
            <person name="Jones G."/>
            <person name="Ransome R.D."/>
            <person name="Dechmann D.K.N."/>
            <person name="Locatelli A.G."/>
            <person name="Puechmaille S.J."/>
            <person name="Fedrigo O."/>
            <person name="Jarvis E.D."/>
            <person name="Hiller M."/>
            <person name="Vernes S.C."/>
            <person name="Myers E.W."/>
            <person name="Teeling E.C."/>
        </authorList>
    </citation>
    <scope>NUCLEOTIDE SEQUENCE [LARGE SCALE GENOMIC DNA]</scope>
    <source>
        <strain evidence="2">MPipKuh1</strain>
        <tissue evidence="2">Flight muscle</tissue>
    </source>
</reference>
<protein>
    <submittedName>
        <fullName evidence="2">Uncharacterized protein</fullName>
    </submittedName>
</protein>